<dbReference type="PANTHER" id="PTHR46148">
    <property type="entry name" value="CHROMO DOMAIN-CONTAINING PROTEIN"/>
    <property type="match status" value="1"/>
</dbReference>
<sequence length="143" mass="16362">MKGVMRFWNKGKLSPLYVDPYYILRRIGKFSYELYLPNDLASVHPVFHVSLLKKCGVGDPMFVLPLESLDIKDSLIFFLIFYFPSLSSPLFFSLKCHQPLLSPPPPPQLPLEFPPPPPLPPLKLQLLLLLPPPALHHNQTHKI</sequence>
<dbReference type="Pfam" id="PF24626">
    <property type="entry name" value="SH3_Tf2-1"/>
    <property type="match status" value="1"/>
</dbReference>
<dbReference type="PANTHER" id="PTHR46148:SF57">
    <property type="entry name" value="OS12G0499874 PROTEIN"/>
    <property type="match status" value="1"/>
</dbReference>
<name>A0AAF0V506_SOLVR</name>
<dbReference type="InterPro" id="IPR056924">
    <property type="entry name" value="SH3_Tf2-1"/>
</dbReference>
<evidence type="ECO:0000313" key="2">
    <source>
        <dbReference type="EMBL" id="WMV58122.1"/>
    </source>
</evidence>
<feature type="domain" description="Tf2-1-like SH3-like" evidence="1">
    <location>
        <begin position="6"/>
        <end position="55"/>
    </location>
</feature>
<evidence type="ECO:0000313" key="3">
    <source>
        <dbReference type="Proteomes" id="UP001234989"/>
    </source>
</evidence>
<dbReference type="Proteomes" id="UP001234989">
    <property type="component" value="Chromosome 12"/>
</dbReference>
<proteinExistence type="predicted"/>
<protein>
    <recommendedName>
        <fullName evidence="1">Tf2-1-like SH3-like domain-containing protein</fullName>
    </recommendedName>
</protein>
<dbReference type="AlphaFoldDB" id="A0AAF0V506"/>
<reference evidence="2" key="1">
    <citation type="submission" date="2023-08" db="EMBL/GenBank/DDBJ databases">
        <title>A de novo genome assembly of Solanum verrucosum Schlechtendal, a Mexican diploid species geographically isolated from the other diploid A-genome species in potato relatives.</title>
        <authorList>
            <person name="Hosaka K."/>
        </authorList>
    </citation>
    <scope>NUCLEOTIDE SEQUENCE</scope>
    <source>
        <tissue evidence="2">Young leaves</tissue>
    </source>
</reference>
<organism evidence="2 3">
    <name type="scientific">Solanum verrucosum</name>
    <dbReference type="NCBI Taxonomy" id="315347"/>
    <lineage>
        <taxon>Eukaryota</taxon>
        <taxon>Viridiplantae</taxon>
        <taxon>Streptophyta</taxon>
        <taxon>Embryophyta</taxon>
        <taxon>Tracheophyta</taxon>
        <taxon>Spermatophyta</taxon>
        <taxon>Magnoliopsida</taxon>
        <taxon>eudicotyledons</taxon>
        <taxon>Gunneridae</taxon>
        <taxon>Pentapetalae</taxon>
        <taxon>asterids</taxon>
        <taxon>lamiids</taxon>
        <taxon>Solanales</taxon>
        <taxon>Solanaceae</taxon>
        <taxon>Solanoideae</taxon>
        <taxon>Solaneae</taxon>
        <taxon>Solanum</taxon>
    </lineage>
</organism>
<gene>
    <name evidence="2" type="ORF">MTR67_051507</name>
</gene>
<evidence type="ECO:0000259" key="1">
    <source>
        <dbReference type="Pfam" id="PF24626"/>
    </source>
</evidence>
<dbReference type="EMBL" id="CP133623">
    <property type="protein sequence ID" value="WMV58122.1"/>
    <property type="molecule type" value="Genomic_DNA"/>
</dbReference>
<keyword evidence="3" id="KW-1185">Reference proteome</keyword>
<accession>A0AAF0V506</accession>